<dbReference type="PANTHER" id="PTHR28077">
    <property type="entry name" value="INOSITOL PHOSPHORYLCERAMIDE SYNTHASE REGULATORY SUBUNIT KEI1"/>
    <property type="match status" value="1"/>
</dbReference>
<dbReference type="GO" id="GO:0006673">
    <property type="term" value="P:inositol phosphoceramide metabolic process"/>
    <property type="evidence" value="ECO:0007669"/>
    <property type="project" value="InterPro"/>
</dbReference>
<keyword evidence="1" id="KW-0812">Transmembrane</keyword>
<accession>A0A9W6YPY0</accession>
<dbReference type="AlphaFoldDB" id="A0A9W6YPY0"/>
<dbReference type="InterPro" id="IPR013862">
    <property type="entry name" value="Kei1"/>
</dbReference>
<proteinExistence type="predicted"/>
<feature type="transmembrane region" description="Helical" evidence="1">
    <location>
        <begin position="12"/>
        <end position="30"/>
    </location>
</feature>
<keyword evidence="3" id="KW-1185">Reference proteome</keyword>
<reference evidence="2" key="1">
    <citation type="submission" date="2023-04" db="EMBL/GenBank/DDBJ databases">
        <title>Ambrosiozyma monospora NBRC 1965.</title>
        <authorList>
            <person name="Ichikawa N."/>
            <person name="Sato H."/>
            <person name="Tonouchi N."/>
        </authorList>
    </citation>
    <scope>NUCLEOTIDE SEQUENCE</scope>
    <source>
        <strain evidence="2">NBRC 1965</strain>
    </source>
</reference>
<gene>
    <name evidence="2" type="ORF">Amon01_000000800</name>
</gene>
<dbReference type="Proteomes" id="UP001165063">
    <property type="component" value="Unassembled WGS sequence"/>
</dbReference>
<dbReference type="GO" id="GO:0070917">
    <property type="term" value="F:inositol phosphoceramide synthase regulator activity"/>
    <property type="evidence" value="ECO:0007669"/>
    <property type="project" value="InterPro"/>
</dbReference>
<evidence type="ECO:0000313" key="2">
    <source>
        <dbReference type="EMBL" id="GMG18830.1"/>
    </source>
</evidence>
<protein>
    <submittedName>
        <fullName evidence="2">Unnamed protein product</fullName>
    </submittedName>
</protein>
<dbReference type="GO" id="GO:0070916">
    <property type="term" value="C:inositol phosphoceramide synthase complex"/>
    <property type="evidence" value="ECO:0007669"/>
    <property type="project" value="TreeGrafter"/>
</dbReference>
<comment type="caution">
    <text evidence="2">The sequence shown here is derived from an EMBL/GenBank/DDBJ whole genome shotgun (WGS) entry which is preliminary data.</text>
</comment>
<dbReference type="GO" id="GO:0000139">
    <property type="term" value="C:Golgi membrane"/>
    <property type="evidence" value="ECO:0007669"/>
    <property type="project" value="TreeGrafter"/>
</dbReference>
<keyword evidence="1" id="KW-0472">Membrane</keyword>
<evidence type="ECO:0000256" key="1">
    <source>
        <dbReference type="SAM" id="Phobius"/>
    </source>
</evidence>
<sequence>MPLIRKLPQKFLGVLPLYTGVELIMLYGIINRMSGVYGLLSLFTGHPIDFIQWVFYLSSTLVLVFYIIGFKQVRQPSMNSFSLVVLVYLLDTIIGCLFTLYFVWFWFAEQSQQSTGDSTIPDGLTGTPDFFDKKPIDDKDEFLAGASATATAVAPKHTHDDVLTSKKNLGVNAAKAIGSATGQLVKRVAEDLESQSASESYELILTIGLTISTTLLRFYFTLIVLSFYKQLVLASKYDSRFRISTSVTTGSKFAIFMNKLELKAYSILNKLV</sequence>
<feature type="transmembrane region" description="Helical" evidence="1">
    <location>
        <begin position="203"/>
        <end position="228"/>
    </location>
</feature>
<organism evidence="2 3">
    <name type="scientific">Ambrosiozyma monospora</name>
    <name type="common">Yeast</name>
    <name type="synonym">Endomycopsis monosporus</name>
    <dbReference type="NCBI Taxonomy" id="43982"/>
    <lineage>
        <taxon>Eukaryota</taxon>
        <taxon>Fungi</taxon>
        <taxon>Dikarya</taxon>
        <taxon>Ascomycota</taxon>
        <taxon>Saccharomycotina</taxon>
        <taxon>Pichiomycetes</taxon>
        <taxon>Pichiales</taxon>
        <taxon>Pichiaceae</taxon>
        <taxon>Ambrosiozyma</taxon>
    </lineage>
</organism>
<dbReference type="Pfam" id="PF08552">
    <property type="entry name" value="Kei1"/>
    <property type="match status" value="1"/>
</dbReference>
<dbReference type="EMBL" id="BSXU01000001">
    <property type="protein sequence ID" value="GMG18830.1"/>
    <property type="molecule type" value="Genomic_DNA"/>
</dbReference>
<evidence type="ECO:0000313" key="3">
    <source>
        <dbReference type="Proteomes" id="UP001165063"/>
    </source>
</evidence>
<dbReference type="PANTHER" id="PTHR28077:SF1">
    <property type="entry name" value="INOSITOL PHOSPHORYLCERAMIDE SYNTHASE REGULATORY SUBUNIT KEI1"/>
    <property type="match status" value="1"/>
</dbReference>
<keyword evidence="1" id="KW-1133">Transmembrane helix</keyword>
<feature type="transmembrane region" description="Helical" evidence="1">
    <location>
        <begin position="81"/>
        <end position="107"/>
    </location>
</feature>
<dbReference type="OrthoDB" id="3338076at2759"/>
<feature type="transmembrane region" description="Helical" evidence="1">
    <location>
        <begin position="50"/>
        <end position="69"/>
    </location>
</feature>
<name>A0A9W6YPY0_AMBMO</name>